<reference evidence="10 11" key="1">
    <citation type="submission" date="2023-03" db="EMBL/GenBank/DDBJ databases">
        <title>Whole genome sequencing of Methanotrichaceae archaeon M04Ac.</title>
        <authorList>
            <person name="Khomyakova M.A."/>
            <person name="Merkel A.Y."/>
            <person name="Slobodkin A.I."/>
        </authorList>
    </citation>
    <scope>NUCLEOTIDE SEQUENCE [LARGE SCALE GENOMIC DNA]</scope>
    <source>
        <strain evidence="10 11">M04Ac</strain>
    </source>
</reference>
<evidence type="ECO:0000256" key="4">
    <source>
        <dbReference type="ARBA" id="ARBA00022573"/>
    </source>
</evidence>
<dbReference type="InterPro" id="IPR002586">
    <property type="entry name" value="CobQ/CobB/MinD/ParA_Nub-bd_dom"/>
</dbReference>
<keyword evidence="4 7" id="KW-0169">Cobalamin biosynthesis</keyword>
<name>A0ABT5XCW8_9EURY</name>
<evidence type="ECO:0000259" key="9">
    <source>
        <dbReference type="Pfam" id="PF07685"/>
    </source>
</evidence>
<gene>
    <name evidence="7" type="primary">cobQ</name>
    <name evidence="10" type="ORF">P0O24_02195</name>
</gene>
<dbReference type="PANTHER" id="PTHR21343">
    <property type="entry name" value="DETHIOBIOTIN SYNTHETASE"/>
    <property type="match status" value="1"/>
</dbReference>
<keyword evidence="11" id="KW-1185">Reference proteome</keyword>
<evidence type="ECO:0000256" key="6">
    <source>
        <dbReference type="ARBA" id="ARBA00025166"/>
    </source>
</evidence>
<feature type="domain" description="CobQ/CobB/MinD/ParA nucleotide binding" evidence="8">
    <location>
        <begin position="5"/>
        <end position="228"/>
    </location>
</feature>
<dbReference type="Pfam" id="PF07685">
    <property type="entry name" value="GATase_3"/>
    <property type="match status" value="1"/>
</dbReference>
<dbReference type="PROSITE" id="PS51274">
    <property type="entry name" value="GATASE_COBBQ"/>
    <property type="match status" value="1"/>
</dbReference>
<comment type="pathway">
    <text evidence="1 7">Cofactor biosynthesis; adenosylcobalamin biosynthesis.</text>
</comment>
<dbReference type="SUPFAM" id="SSF52540">
    <property type="entry name" value="P-loop containing nucleoside triphosphate hydrolases"/>
    <property type="match status" value="1"/>
</dbReference>
<dbReference type="HAMAP" id="MF_00028">
    <property type="entry name" value="CobQ"/>
    <property type="match status" value="1"/>
</dbReference>
<evidence type="ECO:0000256" key="2">
    <source>
        <dbReference type="ARBA" id="ARBA00006205"/>
    </source>
</evidence>
<feature type="active site" description="Nucleophile" evidence="7">
    <location>
        <position position="339"/>
    </location>
</feature>
<evidence type="ECO:0000256" key="3">
    <source>
        <dbReference type="ARBA" id="ARBA00014921"/>
    </source>
</evidence>
<evidence type="ECO:0000256" key="5">
    <source>
        <dbReference type="ARBA" id="ARBA00022962"/>
    </source>
</evidence>
<dbReference type="Gene3D" id="3.40.50.300">
    <property type="entry name" value="P-loop containing nucleotide triphosphate hydrolases"/>
    <property type="match status" value="1"/>
</dbReference>
<dbReference type="InterPro" id="IPR004459">
    <property type="entry name" value="CobQ_synth"/>
</dbReference>
<evidence type="ECO:0000313" key="11">
    <source>
        <dbReference type="Proteomes" id="UP001215956"/>
    </source>
</evidence>
<keyword evidence="5 7" id="KW-0315">Glutamine amidotransferase</keyword>
<dbReference type="InterPro" id="IPR047045">
    <property type="entry name" value="CobQ_N"/>
</dbReference>
<dbReference type="Proteomes" id="UP001215956">
    <property type="component" value="Unassembled WGS sequence"/>
</dbReference>
<comment type="caution">
    <text evidence="10">The sequence shown here is derived from an EMBL/GenBank/DDBJ whole genome shotgun (WGS) entry which is preliminary data.</text>
</comment>
<dbReference type="InterPro" id="IPR011698">
    <property type="entry name" value="GATase_3"/>
</dbReference>
<dbReference type="InterPro" id="IPR027417">
    <property type="entry name" value="P-loop_NTPase"/>
</dbReference>
<comment type="similarity">
    <text evidence="2 7">Belongs to the CobB/CobQ family. CobQ subfamily.</text>
</comment>
<protein>
    <recommendedName>
        <fullName evidence="3 7">Probable cobyric acid synthase</fullName>
    </recommendedName>
</protein>
<evidence type="ECO:0000256" key="1">
    <source>
        <dbReference type="ARBA" id="ARBA00004953"/>
    </source>
</evidence>
<dbReference type="Gene3D" id="3.40.50.880">
    <property type="match status" value="1"/>
</dbReference>
<dbReference type="RefSeq" id="WP_316968104.1">
    <property type="nucleotide sequence ID" value="NZ_JARFPL010000005.1"/>
</dbReference>
<dbReference type="PANTHER" id="PTHR21343:SF1">
    <property type="entry name" value="COBYRIC ACID SYNTHASE"/>
    <property type="match status" value="1"/>
</dbReference>
<dbReference type="CDD" id="cd01750">
    <property type="entry name" value="GATase1_CobQ"/>
    <property type="match status" value="1"/>
</dbReference>
<sequence length="507" mass="54758">MTRFIVVLGTTSHSGKSTVVAALCRILRNRGLKVAPFKSQNMSLNSWVTSDGKEMGIAQAVQAWAAGVEPKEVMNPILLKPKGDRTSQVIVFGKPLADMSAEEYYRGIEGMKSVVDRAIEELSGEYDYIVVEGAGGGAEINLYDRDIANIYVARKLAAPIILVGDIERGGVFASLYGTVALLPADIRPLVSGLVINKFRGDPAILEPGLAMLEDLTGVPVLGVMPYLDLDLPSEDSVSLGDKKGGGRAGANREDAGGSESVDIAVIRLSRISNFTDFEPLEREANLRYVTPGQPLGRPDAVIIPGTKNTVADLLELRRKGADREILALRDEGVPILGICGGYQILGREIVDRGIEDGDSVVPGLGLLNAKTRFDRYEKRTVQTEKTVTGDGPILGPIKGEMVSGYEIHMGVTTSLDPPAFGDDGGVGGDGLVMGTYLHGIFENRNFRDAFLDHLYSRKNLPRRSALAGDGYDELAKAAEKYLEMGMIWSMIDLEPETSRYQVESQIK</sequence>
<dbReference type="EMBL" id="JARFPL010000005">
    <property type="protein sequence ID" value="MDF0592392.1"/>
    <property type="molecule type" value="Genomic_DNA"/>
</dbReference>
<feature type="domain" description="CobB/CobQ-like glutamine amidotransferase" evidence="9">
    <location>
        <begin position="262"/>
        <end position="446"/>
    </location>
</feature>
<dbReference type="InterPro" id="IPR033949">
    <property type="entry name" value="CobQ_GATase1"/>
</dbReference>
<feature type="active site" evidence="7">
    <location>
        <position position="438"/>
    </location>
</feature>
<dbReference type="NCBIfam" id="NF001989">
    <property type="entry name" value="PRK00784.1"/>
    <property type="match status" value="1"/>
</dbReference>
<proteinExistence type="inferred from homology"/>
<evidence type="ECO:0000313" key="10">
    <source>
        <dbReference type="EMBL" id="MDF0592392.1"/>
    </source>
</evidence>
<dbReference type="InterPro" id="IPR029062">
    <property type="entry name" value="Class_I_gatase-like"/>
</dbReference>
<accession>A0ABT5XCW8</accession>
<evidence type="ECO:0000256" key="7">
    <source>
        <dbReference type="HAMAP-Rule" id="MF_00028"/>
    </source>
</evidence>
<dbReference type="CDD" id="cd05389">
    <property type="entry name" value="CobQ_N"/>
    <property type="match status" value="1"/>
</dbReference>
<comment type="function">
    <text evidence="6 7">Catalyzes amidations at positions B, D, E, and G on adenosylcobyrinic A,C-diamide. NH(2) groups are provided by glutamine, and one molecule of ATP is hydrogenolyzed for each amidation.</text>
</comment>
<dbReference type="NCBIfam" id="TIGR00313">
    <property type="entry name" value="cobQ"/>
    <property type="match status" value="1"/>
</dbReference>
<dbReference type="SUPFAM" id="SSF52317">
    <property type="entry name" value="Class I glutamine amidotransferase-like"/>
    <property type="match status" value="1"/>
</dbReference>
<evidence type="ECO:0000259" key="8">
    <source>
        <dbReference type="Pfam" id="PF01656"/>
    </source>
</evidence>
<organism evidence="10 11">
    <name type="scientific">Candidatus Methanocrinis alkalitolerans</name>
    <dbReference type="NCBI Taxonomy" id="3033395"/>
    <lineage>
        <taxon>Archaea</taxon>
        <taxon>Methanobacteriati</taxon>
        <taxon>Methanobacteriota</taxon>
        <taxon>Stenosarchaea group</taxon>
        <taxon>Methanomicrobia</taxon>
        <taxon>Methanotrichales</taxon>
        <taxon>Methanotrichaceae</taxon>
        <taxon>Methanocrinis</taxon>
    </lineage>
</organism>
<dbReference type="Pfam" id="PF01656">
    <property type="entry name" value="CbiA"/>
    <property type="match status" value="1"/>
</dbReference>